<proteinExistence type="predicted"/>
<organism evidence="1 2">
    <name type="scientific">Catharanthus roseus</name>
    <name type="common">Madagascar periwinkle</name>
    <name type="synonym">Vinca rosea</name>
    <dbReference type="NCBI Taxonomy" id="4058"/>
    <lineage>
        <taxon>Eukaryota</taxon>
        <taxon>Viridiplantae</taxon>
        <taxon>Streptophyta</taxon>
        <taxon>Embryophyta</taxon>
        <taxon>Tracheophyta</taxon>
        <taxon>Spermatophyta</taxon>
        <taxon>Magnoliopsida</taxon>
        <taxon>eudicotyledons</taxon>
        <taxon>Gunneridae</taxon>
        <taxon>Pentapetalae</taxon>
        <taxon>asterids</taxon>
        <taxon>lamiids</taxon>
        <taxon>Gentianales</taxon>
        <taxon>Apocynaceae</taxon>
        <taxon>Rauvolfioideae</taxon>
        <taxon>Vinceae</taxon>
        <taxon>Catharanthinae</taxon>
        <taxon>Catharanthus</taxon>
    </lineage>
</organism>
<comment type="caution">
    <text evidence="1">The sequence shown here is derived from an EMBL/GenBank/DDBJ whole genome shotgun (WGS) entry which is preliminary data.</text>
</comment>
<evidence type="ECO:0000313" key="2">
    <source>
        <dbReference type="Proteomes" id="UP001060085"/>
    </source>
</evidence>
<name>A0ACC0A8V0_CATRO</name>
<reference evidence="2" key="1">
    <citation type="journal article" date="2023" name="Nat. Plants">
        <title>Single-cell RNA sequencing provides a high-resolution roadmap for understanding the multicellular compartmentation of specialized metabolism.</title>
        <authorList>
            <person name="Sun S."/>
            <person name="Shen X."/>
            <person name="Li Y."/>
            <person name="Li Y."/>
            <person name="Wang S."/>
            <person name="Li R."/>
            <person name="Zhang H."/>
            <person name="Shen G."/>
            <person name="Guo B."/>
            <person name="Wei J."/>
            <person name="Xu J."/>
            <person name="St-Pierre B."/>
            <person name="Chen S."/>
            <person name="Sun C."/>
        </authorList>
    </citation>
    <scope>NUCLEOTIDE SEQUENCE [LARGE SCALE GENOMIC DNA]</scope>
</reference>
<protein>
    <submittedName>
        <fullName evidence="1">Uncharacterized protein</fullName>
    </submittedName>
</protein>
<dbReference type="Proteomes" id="UP001060085">
    <property type="component" value="Linkage Group LG06"/>
</dbReference>
<accession>A0ACC0A8V0</accession>
<evidence type="ECO:0000313" key="1">
    <source>
        <dbReference type="EMBL" id="KAI5657049.1"/>
    </source>
</evidence>
<dbReference type="EMBL" id="CM044706">
    <property type="protein sequence ID" value="KAI5657049.1"/>
    <property type="molecule type" value="Genomic_DNA"/>
</dbReference>
<gene>
    <name evidence="1" type="ORF">M9H77_25842</name>
</gene>
<keyword evidence="2" id="KW-1185">Reference proteome</keyword>
<sequence>MLAVFNNGVVNPPQELHSPASQKAKPVMLPAEVFKNFLSSHSGNGFSVGFADNAMMAYSPASPQLSQNSPQRMFCGLDDIYCIFIGSLNNLCTLNRQYGLSRGANEAMFIIEAYRTLRDRGPYPAHQVLKDLEGSFGFVIYDAKVGNAFVALGANEAVKFFWGVAADRSVMISDNVDHIKAGCAKSFAPFPTGCMYHSERGLASFEHPMKKMKAMPRVDSEGVMCGANFKVDIYSKVNSMPRVGSEANWAI</sequence>